<feature type="compositionally biased region" description="Low complexity" evidence="1">
    <location>
        <begin position="263"/>
        <end position="287"/>
    </location>
</feature>
<accession>A0ABP6TC67</accession>
<feature type="compositionally biased region" description="Low complexity" evidence="1">
    <location>
        <begin position="295"/>
        <end position="312"/>
    </location>
</feature>
<feature type="transmembrane region" description="Helical" evidence="2">
    <location>
        <begin position="212"/>
        <end position="233"/>
    </location>
</feature>
<feature type="region of interest" description="Disordered" evidence="1">
    <location>
        <begin position="1"/>
        <end position="25"/>
    </location>
</feature>
<feature type="compositionally biased region" description="Polar residues" evidence="1">
    <location>
        <begin position="344"/>
        <end position="355"/>
    </location>
</feature>
<dbReference type="RefSeq" id="WP_345733400.1">
    <property type="nucleotide sequence ID" value="NZ_BAAAYN010000068.1"/>
</dbReference>
<keyword evidence="2" id="KW-0472">Membrane</keyword>
<gene>
    <name evidence="3" type="ORF">GCM10020369_78420</name>
</gene>
<feature type="compositionally biased region" description="Basic and acidic residues" evidence="1">
    <location>
        <begin position="133"/>
        <end position="151"/>
    </location>
</feature>
<evidence type="ECO:0000256" key="2">
    <source>
        <dbReference type="SAM" id="Phobius"/>
    </source>
</evidence>
<keyword evidence="2" id="KW-1133">Transmembrane helix</keyword>
<comment type="caution">
    <text evidence="3">The sequence shown here is derived from an EMBL/GenBank/DDBJ whole genome shotgun (WGS) entry which is preliminary data.</text>
</comment>
<feature type="region of interest" description="Disordered" evidence="1">
    <location>
        <begin position="112"/>
        <end position="195"/>
    </location>
</feature>
<evidence type="ECO:0000256" key="1">
    <source>
        <dbReference type="SAM" id="MobiDB-lite"/>
    </source>
</evidence>
<feature type="transmembrane region" description="Helical" evidence="2">
    <location>
        <begin position="53"/>
        <end position="74"/>
    </location>
</feature>
<proteinExistence type="predicted"/>
<name>A0ABP6TC67_9ACTN</name>
<keyword evidence="4" id="KW-1185">Reference proteome</keyword>
<sequence>MPASEVPAPLRGPESPKDEEEEKKGFLGVSAPQVMAGALAAATSAVAASYLGVAGTVLGAGLGSVIATVSTAVYQKSIQRSNKVLQRVVVTTVTGAQPGVDDVVHAGRDSTVMAPDPSLPNAAQAGRGLPDPHLAETHHSDAAPDPSRAETHVMGAVPDATRPFGVPVDESPGVDARRPAYGSASVPPPDRPTGRVYGGGTPWHQGLPWKRIAITSAALFILVMGVITTFELIQGRTVADAVNNEKGNGTTVGRVVTKDNSGPASPTPSEAPSSEEATPSETPSEEFSPSDELSESPSDQPSDTPNPDGSEGSSDEQSEQPAPAETQGYEESASSAPAQPMGGSVSTVPSASPLG</sequence>
<feature type="region of interest" description="Disordered" evidence="1">
    <location>
        <begin position="243"/>
        <end position="355"/>
    </location>
</feature>
<evidence type="ECO:0000313" key="3">
    <source>
        <dbReference type="EMBL" id="GAA3397616.1"/>
    </source>
</evidence>
<keyword evidence="2" id="KW-0812">Transmembrane</keyword>
<organism evidence="3 4">
    <name type="scientific">Cryptosporangium minutisporangium</name>
    <dbReference type="NCBI Taxonomy" id="113569"/>
    <lineage>
        <taxon>Bacteria</taxon>
        <taxon>Bacillati</taxon>
        <taxon>Actinomycetota</taxon>
        <taxon>Actinomycetes</taxon>
        <taxon>Cryptosporangiales</taxon>
        <taxon>Cryptosporangiaceae</taxon>
        <taxon>Cryptosporangium</taxon>
    </lineage>
</organism>
<protein>
    <submittedName>
        <fullName evidence="3">Uncharacterized protein</fullName>
    </submittedName>
</protein>
<reference evidence="4" key="1">
    <citation type="journal article" date="2019" name="Int. J. Syst. Evol. Microbiol.">
        <title>The Global Catalogue of Microorganisms (GCM) 10K type strain sequencing project: providing services to taxonomists for standard genome sequencing and annotation.</title>
        <authorList>
            <consortium name="The Broad Institute Genomics Platform"/>
            <consortium name="The Broad Institute Genome Sequencing Center for Infectious Disease"/>
            <person name="Wu L."/>
            <person name="Ma J."/>
        </authorList>
    </citation>
    <scope>NUCLEOTIDE SEQUENCE [LARGE SCALE GENOMIC DNA]</scope>
    <source>
        <strain evidence="4">JCM 9458</strain>
    </source>
</reference>
<dbReference type="EMBL" id="BAAAYN010000068">
    <property type="protein sequence ID" value="GAA3397616.1"/>
    <property type="molecule type" value="Genomic_DNA"/>
</dbReference>
<evidence type="ECO:0000313" key="4">
    <source>
        <dbReference type="Proteomes" id="UP001501676"/>
    </source>
</evidence>
<dbReference type="Proteomes" id="UP001501676">
    <property type="component" value="Unassembled WGS sequence"/>
</dbReference>